<dbReference type="AlphaFoldDB" id="A0A9W9UHK5"/>
<accession>A0A9W9UHK5</accession>
<dbReference type="InterPro" id="IPR023393">
    <property type="entry name" value="START-like_dom_sf"/>
</dbReference>
<evidence type="ECO:0000313" key="12">
    <source>
        <dbReference type="EMBL" id="KAJ5340639.1"/>
    </source>
</evidence>
<dbReference type="CDD" id="cd07813">
    <property type="entry name" value="COQ10p_like"/>
    <property type="match status" value="1"/>
</dbReference>
<dbReference type="Pfam" id="PF04082">
    <property type="entry name" value="Fungal_trans"/>
    <property type="match status" value="1"/>
</dbReference>
<gene>
    <name evidence="12" type="ORF">N7541_009763</name>
</gene>
<dbReference type="PANTHER" id="PTHR31001">
    <property type="entry name" value="UNCHARACTERIZED TRANSCRIPTIONAL REGULATORY PROTEIN"/>
    <property type="match status" value="1"/>
</dbReference>
<dbReference type="InterPro" id="IPR001138">
    <property type="entry name" value="Zn2Cys6_DnaBD"/>
</dbReference>
<evidence type="ECO:0000256" key="9">
    <source>
        <dbReference type="ARBA" id="ARBA00024947"/>
    </source>
</evidence>
<evidence type="ECO:0000256" key="10">
    <source>
        <dbReference type="SAM" id="MobiDB-lite"/>
    </source>
</evidence>
<name>A0A9W9UHK5_PENBR</name>
<dbReference type="Gene3D" id="4.10.240.10">
    <property type="entry name" value="Zn(2)-C6 fungal-type DNA-binding domain"/>
    <property type="match status" value="1"/>
</dbReference>
<organism evidence="12 13">
    <name type="scientific">Penicillium brevicompactum</name>
    <dbReference type="NCBI Taxonomy" id="5074"/>
    <lineage>
        <taxon>Eukaryota</taxon>
        <taxon>Fungi</taxon>
        <taxon>Dikarya</taxon>
        <taxon>Ascomycota</taxon>
        <taxon>Pezizomycotina</taxon>
        <taxon>Eurotiomycetes</taxon>
        <taxon>Eurotiomycetidae</taxon>
        <taxon>Eurotiales</taxon>
        <taxon>Aspergillaceae</taxon>
        <taxon>Penicillium</taxon>
    </lineage>
</organism>
<dbReference type="GO" id="GO:0000981">
    <property type="term" value="F:DNA-binding transcription factor activity, RNA polymerase II-specific"/>
    <property type="evidence" value="ECO:0007669"/>
    <property type="project" value="InterPro"/>
</dbReference>
<comment type="similarity">
    <text evidence="2">Belongs to the COQ10 family.</text>
</comment>
<keyword evidence="6" id="KW-0238">DNA-binding</keyword>
<dbReference type="PANTHER" id="PTHR31001:SF86">
    <property type="entry name" value="ZN(II)2CYS6 TRANSCRIPTION FACTOR (EUROFUNG)"/>
    <property type="match status" value="1"/>
</dbReference>
<dbReference type="GO" id="GO:0045333">
    <property type="term" value="P:cellular respiration"/>
    <property type="evidence" value="ECO:0007669"/>
    <property type="project" value="InterPro"/>
</dbReference>
<feature type="compositionally biased region" description="Polar residues" evidence="10">
    <location>
        <begin position="93"/>
        <end position="103"/>
    </location>
</feature>
<reference evidence="12" key="1">
    <citation type="submission" date="2022-12" db="EMBL/GenBank/DDBJ databases">
        <authorList>
            <person name="Petersen C."/>
        </authorList>
    </citation>
    <scope>NUCLEOTIDE SEQUENCE</scope>
    <source>
        <strain evidence="12">IBT 35675</strain>
    </source>
</reference>
<evidence type="ECO:0000256" key="1">
    <source>
        <dbReference type="ARBA" id="ARBA00004123"/>
    </source>
</evidence>
<keyword evidence="4" id="KW-0479">Metal-binding</keyword>
<dbReference type="GO" id="GO:0006351">
    <property type="term" value="P:DNA-templated transcription"/>
    <property type="evidence" value="ECO:0007669"/>
    <property type="project" value="InterPro"/>
</dbReference>
<dbReference type="GO" id="GO:0003677">
    <property type="term" value="F:DNA binding"/>
    <property type="evidence" value="ECO:0007669"/>
    <property type="project" value="UniProtKB-KW"/>
</dbReference>
<proteinExistence type="inferred from homology"/>
<dbReference type="Pfam" id="PF00172">
    <property type="entry name" value="Zn_clus"/>
    <property type="match status" value="1"/>
</dbReference>
<dbReference type="Proteomes" id="UP001148299">
    <property type="component" value="Unassembled WGS sequence"/>
</dbReference>
<keyword evidence="8" id="KW-0539">Nucleus</keyword>
<keyword evidence="7" id="KW-0804">Transcription</keyword>
<dbReference type="GO" id="GO:0048039">
    <property type="term" value="F:ubiquinone binding"/>
    <property type="evidence" value="ECO:0007669"/>
    <property type="project" value="InterPro"/>
</dbReference>
<dbReference type="SMART" id="SM00066">
    <property type="entry name" value="GAL4"/>
    <property type="match status" value="1"/>
</dbReference>
<sequence length="986" mass="110574">MDENLDPAAETAPKKRTRVQFSCTACRYRKLKCCRNHPCTNCKKRGEAASCTYVGRGPRGKAQHGRSSPTLVQDRLHHLENLVMSLAQNQRPGSEIDFNTQPENKAAYATPSPRSSDPNTESAPVDTGTLVVKNEGTSYIDSANWRAILEEINGVKEYLDENQGNSEDEDVEPDDIDSSSPVLLLGNSKPVSKEEVLLDIPPRSIADRLVSRFLKTSEPARIAIHVPTFHKEYEQFWHHPAKKSFTWISLLYSILALSVSIYHRSAEPLPSDLANPMTLWAIFRKRSSECLIQANYITPGRYKGEALLFYSLTEFYRSQDAQIGVSYLIGITIRLTMRMGYHRDPSHYPMLSAFEGEMRRRLWALLTQLDTLISFQIGVPRTIQPWQYDTELPSNMLDTDFDENSAMLPSERPKEERTDCSYTRAKAHIMRVFGQITDLAFSREHSSYDEILEIDRRLEMAHDIIPSFLQIRSMTQCIVDPADLIMRRFTLELLYQKARLVLHRRYIGETNPKFAYSRSVCLTAAREALRSHTEIWTESQPGGQLYAERYFLNSLQNTDFLLSAMILCLGLSQDEERGDAARLQPHERSDFFLLLGTTQRIFMESQHQSVDTQRAVLALSIMLKRVKDADSQRSHSIAQSIGSATSHSPFPVASQTALSNEQFPMYAANYQTPRVIPSTAGTPSYTSLGVIEEMLDGPAQLDWRLYDSRVSGVEMATNNNVWYSDAPATPFNASSSGPTTCQSSNCALPLRQNARRVPQTLRTISTSQRPNIQSSPNGNKLTRRAFGLPSLSSFLPSNGGNNSPHRVLTATRNLPFNPALLYKVISSVESYSQFLPFLTASTVTARDPETGYPTQAFLTVGYGPLSETFTSRVDCDVEKLTVEAKSGDKYGKEAQGTQNDKTSGFGGLFPGASEGLFEYLSTRWELVPITPAEAQGGPMTKVNLEVRFEFRSQMHATIMSSVEGQMAGVMIEAFEKRIREVEGKGL</sequence>
<dbReference type="SMART" id="SM00906">
    <property type="entry name" value="Fungal_trans"/>
    <property type="match status" value="1"/>
</dbReference>
<feature type="compositionally biased region" description="Polar residues" evidence="10">
    <location>
        <begin position="762"/>
        <end position="780"/>
    </location>
</feature>
<dbReference type="FunFam" id="3.30.530.20:FF:000048">
    <property type="entry name" value="Sreptomyces cyclase/dehydrase family protein"/>
    <property type="match status" value="1"/>
</dbReference>
<reference evidence="12" key="2">
    <citation type="journal article" date="2023" name="IMA Fungus">
        <title>Comparative genomic study of the Penicillium genus elucidates a diverse pangenome and 15 lateral gene transfer events.</title>
        <authorList>
            <person name="Petersen C."/>
            <person name="Sorensen T."/>
            <person name="Nielsen M.R."/>
            <person name="Sondergaard T.E."/>
            <person name="Sorensen J.L."/>
            <person name="Fitzpatrick D.A."/>
            <person name="Frisvad J.C."/>
            <person name="Nielsen K.L."/>
        </authorList>
    </citation>
    <scope>NUCLEOTIDE SEQUENCE</scope>
    <source>
        <strain evidence="12">IBT 35675</strain>
    </source>
</reference>
<comment type="caution">
    <text evidence="12">The sequence shown here is derived from an EMBL/GenBank/DDBJ whole genome shotgun (WGS) entry which is preliminary data.</text>
</comment>
<dbReference type="Pfam" id="PF03364">
    <property type="entry name" value="Polyketide_cyc"/>
    <property type="match status" value="1"/>
</dbReference>
<feature type="domain" description="Zn(2)-C6 fungal-type" evidence="11">
    <location>
        <begin position="22"/>
        <end position="53"/>
    </location>
</feature>
<evidence type="ECO:0000256" key="8">
    <source>
        <dbReference type="ARBA" id="ARBA00023242"/>
    </source>
</evidence>
<keyword evidence="13" id="KW-1185">Reference proteome</keyword>
<dbReference type="InterPro" id="IPR044996">
    <property type="entry name" value="COQ10-like"/>
</dbReference>
<evidence type="ECO:0000259" key="11">
    <source>
        <dbReference type="PROSITE" id="PS50048"/>
    </source>
</evidence>
<evidence type="ECO:0000256" key="2">
    <source>
        <dbReference type="ARBA" id="ARBA00006885"/>
    </source>
</evidence>
<evidence type="ECO:0000256" key="4">
    <source>
        <dbReference type="ARBA" id="ARBA00022723"/>
    </source>
</evidence>
<comment type="function">
    <text evidence="9">Required for the function of coenzyme Q in the respiratory chain. May serve as a chaperone or may be involved in the transport of Q6 from its site of synthesis to the catalytic sites of the respiratory complexes.</text>
</comment>
<feature type="region of interest" description="Disordered" evidence="10">
    <location>
        <begin position="93"/>
        <end position="129"/>
    </location>
</feature>
<feature type="compositionally biased region" description="Polar residues" evidence="10">
    <location>
        <begin position="112"/>
        <end position="122"/>
    </location>
</feature>
<evidence type="ECO:0000256" key="3">
    <source>
        <dbReference type="ARBA" id="ARBA00011814"/>
    </source>
</evidence>
<protein>
    <submittedName>
        <fullName evidence="12">C6 transcription factor</fullName>
    </submittedName>
</protein>
<feature type="region of interest" description="Disordered" evidence="10">
    <location>
        <begin position="762"/>
        <end position="781"/>
    </location>
</feature>
<comment type="subcellular location">
    <subcellularLocation>
        <location evidence="1">Nucleus</location>
    </subcellularLocation>
</comment>
<evidence type="ECO:0000256" key="6">
    <source>
        <dbReference type="ARBA" id="ARBA00023125"/>
    </source>
</evidence>
<dbReference type="InterPro" id="IPR005031">
    <property type="entry name" value="COQ10_START"/>
</dbReference>
<dbReference type="InterPro" id="IPR050613">
    <property type="entry name" value="Sec_Metabolite_Reg"/>
</dbReference>
<dbReference type="PROSITE" id="PS50048">
    <property type="entry name" value="ZN2_CY6_FUNGAL_2"/>
    <property type="match status" value="1"/>
</dbReference>
<dbReference type="PROSITE" id="PS00463">
    <property type="entry name" value="ZN2_CY6_FUNGAL_1"/>
    <property type="match status" value="1"/>
</dbReference>
<dbReference type="InterPro" id="IPR036864">
    <property type="entry name" value="Zn2-C6_fun-type_DNA-bd_sf"/>
</dbReference>
<dbReference type="SUPFAM" id="SSF57701">
    <property type="entry name" value="Zn2/Cys6 DNA-binding domain"/>
    <property type="match status" value="1"/>
</dbReference>
<dbReference type="CDD" id="cd00067">
    <property type="entry name" value="GAL4"/>
    <property type="match status" value="1"/>
</dbReference>
<evidence type="ECO:0000313" key="13">
    <source>
        <dbReference type="Proteomes" id="UP001148299"/>
    </source>
</evidence>
<dbReference type="SUPFAM" id="SSF55961">
    <property type="entry name" value="Bet v1-like"/>
    <property type="match status" value="1"/>
</dbReference>
<evidence type="ECO:0000256" key="5">
    <source>
        <dbReference type="ARBA" id="ARBA00023015"/>
    </source>
</evidence>
<evidence type="ECO:0000256" key="7">
    <source>
        <dbReference type="ARBA" id="ARBA00023163"/>
    </source>
</evidence>
<dbReference type="EMBL" id="JAPZBR010000008">
    <property type="protein sequence ID" value="KAJ5340639.1"/>
    <property type="molecule type" value="Genomic_DNA"/>
</dbReference>
<dbReference type="InterPro" id="IPR007219">
    <property type="entry name" value="XnlR_reg_dom"/>
</dbReference>
<dbReference type="GO" id="GO:0008270">
    <property type="term" value="F:zinc ion binding"/>
    <property type="evidence" value="ECO:0007669"/>
    <property type="project" value="InterPro"/>
</dbReference>
<keyword evidence="5" id="KW-0805">Transcription regulation</keyword>
<comment type="subunit">
    <text evidence="3">Interacts with coenzyme Q.</text>
</comment>
<dbReference type="CDD" id="cd12148">
    <property type="entry name" value="fungal_TF_MHR"/>
    <property type="match status" value="1"/>
</dbReference>
<dbReference type="Gene3D" id="3.30.530.20">
    <property type="match status" value="1"/>
</dbReference>
<dbReference type="GO" id="GO:0005634">
    <property type="term" value="C:nucleus"/>
    <property type="evidence" value="ECO:0007669"/>
    <property type="project" value="UniProtKB-SubCell"/>
</dbReference>